<accession>A0A2P2QIQ9</accession>
<sequence>MASVFAGLCFPPTVTPYYRRLLSFALNMVSLAIEPVAVLESSVHY</sequence>
<reference evidence="1" key="1">
    <citation type="submission" date="2018-02" db="EMBL/GenBank/DDBJ databases">
        <title>Rhizophora mucronata_Transcriptome.</title>
        <authorList>
            <person name="Meera S.P."/>
            <person name="Sreeshan A."/>
            <person name="Augustine A."/>
        </authorList>
    </citation>
    <scope>NUCLEOTIDE SEQUENCE</scope>
    <source>
        <tissue evidence="1">Leaf</tissue>
    </source>
</reference>
<dbReference type="EMBL" id="GGEC01086310">
    <property type="protein sequence ID" value="MBX66794.1"/>
    <property type="molecule type" value="Transcribed_RNA"/>
</dbReference>
<protein>
    <submittedName>
        <fullName evidence="1">Uncharacterized protein</fullName>
    </submittedName>
</protein>
<dbReference type="AlphaFoldDB" id="A0A2P2QIQ9"/>
<proteinExistence type="predicted"/>
<organism evidence="1">
    <name type="scientific">Rhizophora mucronata</name>
    <name type="common">Asiatic mangrove</name>
    <dbReference type="NCBI Taxonomy" id="61149"/>
    <lineage>
        <taxon>Eukaryota</taxon>
        <taxon>Viridiplantae</taxon>
        <taxon>Streptophyta</taxon>
        <taxon>Embryophyta</taxon>
        <taxon>Tracheophyta</taxon>
        <taxon>Spermatophyta</taxon>
        <taxon>Magnoliopsida</taxon>
        <taxon>eudicotyledons</taxon>
        <taxon>Gunneridae</taxon>
        <taxon>Pentapetalae</taxon>
        <taxon>rosids</taxon>
        <taxon>fabids</taxon>
        <taxon>Malpighiales</taxon>
        <taxon>Rhizophoraceae</taxon>
        <taxon>Rhizophora</taxon>
    </lineage>
</organism>
<evidence type="ECO:0000313" key="1">
    <source>
        <dbReference type="EMBL" id="MBX66794.1"/>
    </source>
</evidence>
<name>A0A2P2QIQ9_RHIMU</name>